<dbReference type="EMBL" id="JARQBN010000001">
    <property type="protein sequence ID" value="MDT2826991.1"/>
    <property type="molecule type" value="Genomic_DNA"/>
</dbReference>
<organism evidence="2 3">
    <name type="scientific">Enterococcus viikkiensis</name>
    <dbReference type="NCBI Taxonomy" id="930854"/>
    <lineage>
        <taxon>Bacteria</taxon>
        <taxon>Bacillati</taxon>
        <taxon>Bacillota</taxon>
        <taxon>Bacilli</taxon>
        <taxon>Lactobacillales</taxon>
        <taxon>Enterococcaceae</taxon>
        <taxon>Enterococcus</taxon>
    </lineage>
</organism>
<dbReference type="Gene3D" id="3.40.50.720">
    <property type="entry name" value="NAD(P)-binding Rossmann-like Domain"/>
    <property type="match status" value="1"/>
</dbReference>
<proteinExistence type="predicted"/>
<feature type="domain" description="NAD(P)-binding" evidence="1">
    <location>
        <begin position="8"/>
        <end position="181"/>
    </location>
</feature>
<dbReference type="InterPro" id="IPR016040">
    <property type="entry name" value="NAD(P)-bd_dom"/>
</dbReference>
<keyword evidence="3" id="KW-1185">Reference proteome</keyword>
<evidence type="ECO:0000313" key="2">
    <source>
        <dbReference type="EMBL" id="MDT2826991.1"/>
    </source>
</evidence>
<dbReference type="InterPro" id="IPR051606">
    <property type="entry name" value="Polyketide_Oxido-like"/>
</dbReference>
<reference evidence="2 3" key="1">
    <citation type="submission" date="2023-03" db="EMBL/GenBank/DDBJ databases">
        <authorList>
            <person name="Shen W."/>
            <person name="Cai J."/>
        </authorList>
    </citation>
    <scope>NUCLEOTIDE SEQUENCE [LARGE SCALE GENOMIC DNA]</scope>
    <source>
        <strain evidence="2 3">B101</strain>
    </source>
</reference>
<dbReference type="PANTHER" id="PTHR43355:SF2">
    <property type="entry name" value="FLAVIN REDUCTASE (NADPH)"/>
    <property type="match status" value="1"/>
</dbReference>
<gene>
    <name evidence="2" type="ORF">P7H59_00845</name>
</gene>
<dbReference type="Pfam" id="PF13460">
    <property type="entry name" value="NAD_binding_10"/>
    <property type="match status" value="1"/>
</dbReference>
<dbReference type="Proteomes" id="UP001265301">
    <property type="component" value="Unassembled WGS sequence"/>
</dbReference>
<dbReference type="RefSeq" id="WP_311818234.1">
    <property type="nucleotide sequence ID" value="NZ_JARQBN010000001.1"/>
</dbReference>
<name>A0ABU3FLZ5_9ENTE</name>
<sequence>MVNVLIIGAGGQIPAVLIPLLQQQADVKLTLFGRNAANLPYEKATKISGNAGNESDLVRAMQDQDIVYMNFDNKKITEKVIRAMHKAGVKRIIQAGVLSVYGEVAEPFAAWNSRMMGSSIAHNRGIEALEATDLDYTYMRMTWLYDGERTDYVVSPKGEPFLGAQITRRAIAHYILDAVQEKRNDIKASIGLWEPGSENKAKPDFY</sequence>
<dbReference type="PANTHER" id="PTHR43355">
    <property type="entry name" value="FLAVIN REDUCTASE (NADPH)"/>
    <property type="match status" value="1"/>
</dbReference>
<dbReference type="InterPro" id="IPR036291">
    <property type="entry name" value="NAD(P)-bd_dom_sf"/>
</dbReference>
<accession>A0ABU3FLZ5</accession>
<evidence type="ECO:0000313" key="3">
    <source>
        <dbReference type="Proteomes" id="UP001265301"/>
    </source>
</evidence>
<evidence type="ECO:0000259" key="1">
    <source>
        <dbReference type="Pfam" id="PF13460"/>
    </source>
</evidence>
<dbReference type="SUPFAM" id="SSF51735">
    <property type="entry name" value="NAD(P)-binding Rossmann-fold domains"/>
    <property type="match status" value="1"/>
</dbReference>
<comment type="caution">
    <text evidence="2">The sequence shown here is derived from an EMBL/GenBank/DDBJ whole genome shotgun (WGS) entry which is preliminary data.</text>
</comment>
<protein>
    <submittedName>
        <fullName evidence="2">NAD(P)H-binding protein</fullName>
    </submittedName>
</protein>